<name>A0ABM7Y6D1_9PROT</name>
<evidence type="ECO:0000313" key="3">
    <source>
        <dbReference type="Proteomes" id="UP000831327"/>
    </source>
</evidence>
<keyword evidence="3" id="KW-1185">Reference proteome</keyword>
<dbReference type="Proteomes" id="UP000831327">
    <property type="component" value="Chromosome"/>
</dbReference>
<dbReference type="PANTHER" id="PTHR43464:SF83">
    <property type="entry name" value="MALONYL-[ACYL-CARRIER PROTEIN] O-METHYLTRANSFERASE"/>
    <property type="match status" value="1"/>
</dbReference>
<reference evidence="2 3" key="1">
    <citation type="journal article" date="2016" name="Microbes Environ.">
        <title>Phylogenetically diverse aerobic anoxygenic phototrophic bacteria isolated from epilithic biofilms in Tama river, Japan.</title>
        <authorList>
            <person name="Hirose S."/>
            <person name="Matsuura K."/>
            <person name="Haruta S."/>
        </authorList>
    </citation>
    <scope>NUCLEOTIDE SEQUENCE [LARGE SCALE GENOMIC DNA]</scope>
    <source>
        <strain evidence="2 3">S08</strain>
    </source>
</reference>
<gene>
    <name evidence="2" type="ORF">Rmf_34090</name>
</gene>
<evidence type="ECO:0000259" key="1">
    <source>
        <dbReference type="Pfam" id="PF08241"/>
    </source>
</evidence>
<dbReference type="Gene3D" id="3.40.50.150">
    <property type="entry name" value="Vaccinia Virus protein VP39"/>
    <property type="match status" value="1"/>
</dbReference>
<dbReference type="InterPro" id="IPR013216">
    <property type="entry name" value="Methyltransf_11"/>
</dbReference>
<dbReference type="InterPro" id="IPR029063">
    <property type="entry name" value="SAM-dependent_MTases_sf"/>
</dbReference>
<evidence type="ECO:0000313" key="2">
    <source>
        <dbReference type="EMBL" id="BDG73480.1"/>
    </source>
</evidence>
<dbReference type="EMBL" id="AP025637">
    <property type="protein sequence ID" value="BDG73480.1"/>
    <property type="molecule type" value="Genomic_DNA"/>
</dbReference>
<dbReference type="Pfam" id="PF08241">
    <property type="entry name" value="Methyltransf_11"/>
    <property type="match status" value="1"/>
</dbReference>
<dbReference type="PANTHER" id="PTHR43464">
    <property type="entry name" value="METHYLTRANSFERASE"/>
    <property type="match status" value="1"/>
</dbReference>
<accession>A0ABM7Y6D1</accession>
<dbReference type="CDD" id="cd02440">
    <property type="entry name" value="AdoMet_MTases"/>
    <property type="match status" value="1"/>
</dbReference>
<proteinExistence type="predicted"/>
<feature type="domain" description="Methyltransferase type 11" evidence="1">
    <location>
        <begin position="39"/>
        <end position="145"/>
    </location>
</feature>
<dbReference type="SUPFAM" id="SSF53335">
    <property type="entry name" value="S-adenosyl-L-methionine-dependent methyltransferases"/>
    <property type="match status" value="1"/>
</dbReference>
<sequence>MIYQALIPGYAEDQERENIGRTDNYLVPILRRIGATRLLDAGCGVGATVQRLVDHGFDAHGFDLMEQTPIWAAAGRPRDRFVVTDPLKLELPFADASFDCVFSFGVLEHVGTQDGHATRRADYHEIRTQWARELFRVTRPGGHLLLGGPNRRFPVDTAHALDAAAGPVERWLSAKVGVSIHRVWGDYFLWSYGDVRRYLADLPFTLEGLTVDGLANYSRIPWPFGALARGYVRHLPKRLLATGFNPWVMALVRKDA</sequence>
<protein>
    <recommendedName>
        <fullName evidence="1">Methyltransferase type 11 domain-containing protein</fullName>
    </recommendedName>
</protein>
<organism evidence="2 3">
    <name type="scientific">Roseomonas fluvialis</name>
    <dbReference type="NCBI Taxonomy" id="1750527"/>
    <lineage>
        <taxon>Bacteria</taxon>
        <taxon>Pseudomonadati</taxon>
        <taxon>Pseudomonadota</taxon>
        <taxon>Alphaproteobacteria</taxon>
        <taxon>Acetobacterales</taxon>
        <taxon>Roseomonadaceae</taxon>
        <taxon>Roseomonas</taxon>
    </lineage>
</organism>